<dbReference type="EC" id="2.7.1.160" evidence="3"/>
<dbReference type="GO" id="GO:0000215">
    <property type="term" value="F:tRNA 2'-phosphotransferase activity"/>
    <property type="evidence" value="ECO:0007669"/>
    <property type="project" value="UniProtKB-EC"/>
</dbReference>
<dbReference type="InterPro" id="IPR042080">
    <property type="entry name" value="RNA_2'-PTrans_N"/>
</dbReference>
<evidence type="ECO:0000256" key="5">
    <source>
        <dbReference type="ARBA" id="ARBA00023027"/>
    </source>
</evidence>
<protein>
    <recommendedName>
        <fullName evidence="3">2'-phosphotransferase</fullName>
        <ecNumber evidence="3">2.7.1.160</ecNumber>
    </recommendedName>
</protein>
<organism evidence="7 8">
    <name type="scientific">Calicophoron daubneyi</name>
    <name type="common">Rumen fluke</name>
    <name type="synonym">Paramphistomum daubneyi</name>
    <dbReference type="NCBI Taxonomy" id="300641"/>
    <lineage>
        <taxon>Eukaryota</taxon>
        <taxon>Metazoa</taxon>
        <taxon>Spiralia</taxon>
        <taxon>Lophotrochozoa</taxon>
        <taxon>Platyhelminthes</taxon>
        <taxon>Trematoda</taxon>
        <taxon>Digenea</taxon>
        <taxon>Plagiorchiida</taxon>
        <taxon>Pronocephalata</taxon>
        <taxon>Paramphistomoidea</taxon>
        <taxon>Paramphistomidae</taxon>
        <taxon>Calicophoron</taxon>
    </lineage>
</organism>
<proteinExistence type="inferred from homology"/>
<comment type="caution">
    <text evidence="7">The sequence shown here is derived from an EMBL/GenBank/DDBJ whole genome shotgun (WGS) entry which is preliminary data.</text>
</comment>
<dbReference type="Proteomes" id="UP001497525">
    <property type="component" value="Unassembled WGS sequence"/>
</dbReference>
<comment type="catalytic activity">
    <reaction evidence="6">
        <text>2'-phospho-[ligated tRNA] + NAD(+) = mature tRNA + ADP-alpha-D-ribose 1'',2''-cyclic phosphate + nicotinamide</text>
        <dbReference type="Rhea" id="RHEA:23324"/>
        <dbReference type="Rhea" id="RHEA-COMP:11106"/>
        <dbReference type="Rhea" id="RHEA-COMP:11107"/>
        <dbReference type="ChEBI" id="CHEBI:17154"/>
        <dbReference type="ChEBI" id="CHEBI:57540"/>
        <dbReference type="ChEBI" id="CHEBI:76596"/>
        <dbReference type="ChEBI" id="CHEBI:82883"/>
        <dbReference type="ChEBI" id="CHEBI:85027"/>
        <dbReference type="EC" id="2.7.1.160"/>
    </reaction>
</comment>
<dbReference type="PANTHER" id="PTHR12684">
    <property type="entry name" value="PUTATIVE PHOSPHOTRANSFERASE"/>
    <property type="match status" value="1"/>
</dbReference>
<dbReference type="InterPro" id="IPR042081">
    <property type="entry name" value="RNA_2'-PTrans_C"/>
</dbReference>
<dbReference type="Gene3D" id="1.10.10.970">
    <property type="entry name" value="RNA 2'-phosphotransferase, Tpt1/KptA family, N-terminal domain"/>
    <property type="match status" value="1"/>
</dbReference>
<comment type="function">
    <text evidence="1">Catalyzes the last step of tRNA splicing, the transfer of the splice junction 2'-phosphate from ligated tRNA to NAD to produce ADP-ribose 1''-2'' cyclic phosphate.</text>
</comment>
<name>A0AAV2TPF8_CALDB</name>
<dbReference type="Gene3D" id="3.20.170.30">
    <property type="match status" value="1"/>
</dbReference>
<dbReference type="Pfam" id="PF01885">
    <property type="entry name" value="PTS_2-RNA"/>
    <property type="match status" value="1"/>
</dbReference>
<dbReference type="EMBL" id="CAXLJL010000600">
    <property type="protein sequence ID" value="CAL5139317.1"/>
    <property type="molecule type" value="Genomic_DNA"/>
</dbReference>
<evidence type="ECO:0000256" key="6">
    <source>
        <dbReference type="ARBA" id="ARBA00047949"/>
    </source>
</evidence>
<dbReference type="SUPFAM" id="SSF56399">
    <property type="entry name" value="ADP-ribosylation"/>
    <property type="match status" value="2"/>
</dbReference>
<reference evidence="7" key="1">
    <citation type="submission" date="2024-06" db="EMBL/GenBank/DDBJ databases">
        <authorList>
            <person name="Liu X."/>
            <person name="Lenzi L."/>
            <person name="Haldenby T S."/>
            <person name="Uol C."/>
        </authorList>
    </citation>
    <scope>NUCLEOTIDE SEQUENCE</scope>
</reference>
<dbReference type="InterPro" id="IPR002745">
    <property type="entry name" value="Ptrans_KptA/Tpt1"/>
</dbReference>
<gene>
    <name evidence="7" type="ORF">CDAUBV1_LOCUS14345</name>
</gene>
<evidence type="ECO:0000256" key="1">
    <source>
        <dbReference type="ARBA" id="ARBA00003343"/>
    </source>
</evidence>
<evidence type="ECO:0000313" key="8">
    <source>
        <dbReference type="Proteomes" id="UP001497525"/>
    </source>
</evidence>
<evidence type="ECO:0000256" key="2">
    <source>
        <dbReference type="ARBA" id="ARBA00009836"/>
    </source>
</evidence>
<keyword evidence="4" id="KW-0808">Transferase</keyword>
<dbReference type="PANTHER" id="PTHR12684:SF2">
    <property type="entry name" value="TRNA 2'-PHOSPHOTRANSFERASE 1"/>
    <property type="match status" value="1"/>
</dbReference>
<evidence type="ECO:0000313" key="7">
    <source>
        <dbReference type="EMBL" id="CAL5139317.1"/>
    </source>
</evidence>
<evidence type="ECO:0000256" key="3">
    <source>
        <dbReference type="ARBA" id="ARBA00012007"/>
    </source>
</evidence>
<dbReference type="GO" id="GO:0006388">
    <property type="term" value="P:tRNA splicing, via endonucleolytic cleavage and ligation"/>
    <property type="evidence" value="ECO:0007669"/>
    <property type="project" value="TreeGrafter"/>
</dbReference>
<dbReference type="AlphaFoldDB" id="A0AAV2TPF8"/>
<evidence type="ECO:0000256" key="4">
    <source>
        <dbReference type="ARBA" id="ARBA00022679"/>
    </source>
</evidence>
<sequence>MRMMFYHAQPVNGVMGDHAAWFKRQDLIGDLLEDVLTGKLKHDIQFTPLTGGYLLIDEILLIPEFKQQNCTYEDVVEVIHSDEKLRFSIRGSKVRLKPPELNADRDIIISKKLSCVLRHGAVRHGLVYQLGGYLFLDDILHLELFDGISEADVRRVVENNNKRRYELVTDTRTGRTLIRALQGHSVAIEGLTLTPITDASLYPTVIHGTYFQNWERIKKEGLKRFSRTHIHFAPGEVGDTGVISGMRSSAEVIIYVDLAKALADGYEFFISQNHVILTPGNEEGCLPPKYIIAAYQRYPRVRLPLD</sequence>
<accession>A0AAV2TPF8</accession>
<keyword evidence="5" id="KW-0520">NAD</keyword>
<comment type="similarity">
    <text evidence="2">Belongs to the KptA/TPT1 family.</text>
</comment>